<dbReference type="SMART" id="SM00248">
    <property type="entry name" value="ANK"/>
    <property type="match status" value="13"/>
</dbReference>
<feature type="repeat" description="ANK" evidence="3">
    <location>
        <begin position="757"/>
        <end position="789"/>
    </location>
</feature>
<evidence type="ECO:0000256" key="3">
    <source>
        <dbReference type="PROSITE-ProRule" id="PRU00023"/>
    </source>
</evidence>
<accession>A0A2P4ZMB5</accession>
<evidence type="ECO:0000313" key="6">
    <source>
        <dbReference type="Proteomes" id="UP000054821"/>
    </source>
</evidence>
<dbReference type="Pfam" id="PF12796">
    <property type="entry name" value="Ank_2"/>
    <property type="match status" value="3"/>
</dbReference>
<comment type="caution">
    <text evidence="5">The sequence shown here is derived from an EMBL/GenBank/DDBJ whole genome shotgun (WGS) entry which is preliminary data.</text>
</comment>
<dbReference type="PANTHER" id="PTHR24198">
    <property type="entry name" value="ANKYRIN REPEAT AND PROTEIN KINASE DOMAIN-CONTAINING PROTEIN"/>
    <property type="match status" value="1"/>
</dbReference>
<keyword evidence="2 3" id="KW-0040">ANK repeat</keyword>
<dbReference type="PROSITE" id="PS50088">
    <property type="entry name" value="ANK_REPEAT"/>
    <property type="match status" value="5"/>
</dbReference>
<dbReference type="Gene3D" id="1.25.40.20">
    <property type="entry name" value="Ankyrin repeat-containing domain"/>
    <property type="match status" value="3"/>
</dbReference>
<feature type="repeat" description="ANK" evidence="3">
    <location>
        <begin position="962"/>
        <end position="994"/>
    </location>
</feature>
<name>A0A2P4ZMB5_9HYPO</name>
<dbReference type="EMBL" id="JPDN02000018">
    <property type="protein sequence ID" value="PON25437.1"/>
    <property type="molecule type" value="Genomic_DNA"/>
</dbReference>
<dbReference type="PROSITE" id="PS50297">
    <property type="entry name" value="ANK_REP_REGION"/>
    <property type="match status" value="4"/>
</dbReference>
<evidence type="ECO:0000259" key="4">
    <source>
        <dbReference type="Pfam" id="PF14420"/>
    </source>
</evidence>
<keyword evidence="6" id="KW-1185">Reference proteome</keyword>
<feature type="repeat" description="ANK" evidence="3">
    <location>
        <begin position="890"/>
        <end position="922"/>
    </location>
</feature>
<proteinExistence type="predicted"/>
<keyword evidence="1" id="KW-0677">Repeat</keyword>
<feature type="repeat" description="ANK" evidence="3">
    <location>
        <begin position="925"/>
        <end position="959"/>
    </location>
</feature>
<reference evidence="5 6" key="1">
    <citation type="journal article" date="2016" name="Genome Announc.">
        <title>Draft Whole-Genome Sequence of Trichoderma gamsii T6085, a Promising Biocontrol Agent of Fusarium Head Blight on Wheat.</title>
        <authorList>
            <person name="Baroncelli R."/>
            <person name="Zapparata A."/>
            <person name="Piaggeschi G."/>
            <person name="Sarrocco S."/>
            <person name="Vannacci G."/>
        </authorList>
    </citation>
    <scope>NUCLEOTIDE SEQUENCE [LARGE SCALE GENOMIC DNA]</scope>
    <source>
        <strain evidence="5 6">T6085</strain>
    </source>
</reference>
<dbReference type="GeneID" id="29981066"/>
<dbReference type="RefSeq" id="XP_024405554.1">
    <property type="nucleotide sequence ID" value="XM_024549696.1"/>
</dbReference>
<dbReference type="Pfam" id="PF13637">
    <property type="entry name" value="Ank_4"/>
    <property type="match status" value="1"/>
</dbReference>
<dbReference type="InterPro" id="IPR025676">
    <property type="entry name" value="Clr5_dom"/>
</dbReference>
<feature type="repeat" description="ANK" evidence="3">
    <location>
        <begin position="997"/>
        <end position="1029"/>
    </location>
</feature>
<dbReference type="STRING" id="398673.A0A2P4ZMB5"/>
<organism evidence="5 6">
    <name type="scientific">Trichoderma gamsii</name>
    <dbReference type="NCBI Taxonomy" id="398673"/>
    <lineage>
        <taxon>Eukaryota</taxon>
        <taxon>Fungi</taxon>
        <taxon>Dikarya</taxon>
        <taxon>Ascomycota</taxon>
        <taxon>Pezizomycotina</taxon>
        <taxon>Sordariomycetes</taxon>
        <taxon>Hypocreomycetidae</taxon>
        <taxon>Hypocreales</taxon>
        <taxon>Hypocreaceae</taxon>
        <taxon>Trichoderma</taxon>
    </lineage>
</organism>
<gene>
    <name evidence="5" type="ORF">TGAM01_v205731</name>
</gene>
<dbReference type="SUPFAM" id="SSF48403">
    <property type="entry name" value="Ankyrin repeat"/>
    <property type="match status" value="2"/>
</dbReference>
<dbReference type="InterPro" id="IPR002110">
    <property type="entry name" value="Ankyrin_rpt"/>
</dbReference>
<dbReference type="AlphaFoldDB" id="A0A2P4ZMB5"/>
<dbReference type="Proteomes" id="UP000054821">
    <property type="component" value="Unassembled WGS sequence"/>
</dbReference>
<protein>
    <recommendedName>
        <fullName evidence="4">Clr5 domain-containing protein</fullName>
    </recommendedName>
</protein>
<dbReference type="InterPro" id="IPR036770">
    <property type="entry name" value="Ankyrin_rpt-contain_sf"/>
</dbReference>
<feature type="domain" description="Clr5" evidence="4">
    <location>
        <begin position="10"/>
        <end position="53"/>
    </location>
</feature>
<evidence type="ECO:0000313" key="5">
    <source>
        <dbReference type="EMBL" id="PON25437.1"/>
    </source>
</evidence>
<dbReference type="Pfam" id="PF14420">
    <property type="entry name" value="Clr5"/>
    <property type="match status" value="1"/>
</dbReference>
<evidence type="ECO:0000256" key="1">
    <source>
        <dbReference type="ARBA" id="ARBA00022737"/>
    </source>
</evidence>
<dbReference type="PANTHER" id="PTHR24198:SF165">
    <property type="entry name" value="ANKYRIN REPEAT-CONTAINING PROTEIN-RELATED"/>
    <property type="match status" value="1"/>
</dbReference>
<evidence type="ECO:0000256" key="2">
    <source>
        <dbReference type="ARBA" id="ARBA00023043"/>
    </source>
</evidence>
<sequence length="1062" mass="116281">MSNNSEPSINWDPYVQDVISVYITQNKTAEETIRYLRENHGLQVTLRQFKHKFGGQKNITEKEWTTGIIPAIRKRALENKDSDVYIHGYKVGPKRLKRGIDRYIASVSRDYIDLDTSTVIGENLCDRLCIATPPPCHSASPPANPNPEIQLLPGTSIAPPIEHIPEAYLQEYIDNTFALMITDGFSESFGLDTSLDVSRLTLMLNLPYFQLKYPILQGPSSPGIVDYLCSGLSLDGPSANGSFDIPATTDQPSNDFSHMLAKVIGFLYQSQAADIIPSFVTKLQALIPERYPGELNAQIQALSDPSQKPSISQLFEVVAYFSSNNMLQKHQVAAFIEWVIEHNYLKPLTLFLRQRLDMLTVKAFLASLVEAGALIQNTEFLRQLYAIGAKFDHAAAQLVKINDLEFQTFVLSTLDPELLKGEPGGRLLRSVARTQNIEVAEALIQAGAEVNISLSAEVPTPPLWEAVDDAGFEMVKCLVRAGADVNQRSFAGPTSHTTMPLSLAVFKGDKRVVEYLLDQNAVIKGSVSGMPLLQYAAARRDPDVYKLLLKKSGSVPVDTVGQLVKAADSEARLLEYLSQHPRVSERMLEQAMVVAIENENPRAVVNFLQHGVDPNGSHLPDFVDRPLVIAVTLDPPSSSLQYTALLIHAKADVNIDGLLDEIIWQECDSEEDYTAVVNILINAGLDLTKYGPTAIERTMRCEDTDILVLLIDRGVSVNSYGHRATPFQAVALNHNLELLQYCFKKGAEVNKPAFPVRGYTALQAAAKAYSIEKIQFLLSVGADINAPPAVTGGVTTLEATVRPWEVFLIDKDEEDSEGRHREEGYEMYSHLTETFIFLLSKGTAANRLDGSSSPLLHDIIERRDTHLLKLALEAGANTIHRWKTLSSSWCERTPLQLAAEMGQVEAVKLLLDHQADPNALPAHRHGMTALQAAASSETACIETIELLLAAGAAINADPAASGGITALQGAAIKGHFQIAMLLIEKGADVNAPPAIKDGRTAIEGAAEHGRLDMVQMLLNAGAIGDVIRKTGLMKAISLARENRHFAVVELLEARGEGMSSFL</sequence>